<reference evidence="2" key="1">
    <citation type="submission" date="2018-11" db="EMBL/GenBank/DDBJ databases">
        <authorList>
            <person name="Alioto T."/>
            <person name="Alioto T."/>
        </authorList>
    </citation>
    <scope>NUCLEOTIDE SEQUENCE</scope>
</reference>
<feature type="region of interest" description="Disordered" evidence="1">
    <location>
        <begin position="163"/>
        <end position="224"/>
    </location>
</feature>
<dbReference type="EMBL" id="UYJE01002129">
    <property type="protein sequence ID" value="VDI08070.1"/>
    <property type="molecule type" value="Genomic_DNA"/>
</dbReference>
<evidence type="ECO:0000256" key="1">
    <source>
        <dbReference type="SAM" id="MobiDB-lite"/>
    </source>
</evidence>
<sequence length="301" mass="33848">MNRTLTARLGNQSISAVVQLPVDHTVNLNQQPQPVVQHTVNFNQHQQAVQLPVERINQRQQAVQLPVEQVINHNQQRQQAVQLPVEHNDNYPRSNTRAIHLLGGHTVTNTQPTQQSIQQSIQQSTRHTISNVPHQSHGTSVLNGQLPTQQGFIRSPPTVANQPINHWATGQQPPQPNINRSNPLPALWSTPPVREREPYQQLPPTANRANQPPCPRSTGQLQSTRQQNYTFPVGTHGQQNRVIDNQQHQPPISHPVNISHINSHVPPTQQFNRTGLYQPNTNQSSFQQQLNNTMGQQGQPL</sequence>
<gene>
    <name evidence="2" type="ORF">MGAL_10B027917</name>
</gene>
<keyword evidence="3" id="KW-1185">Reference proteome</keyword>
<comment type="caution">
    <text evidence="2">The sequence shown here is derived from an EMBL/GenBank/DDBJ whole genome shotgun (WGS) entry which is preliminary data.</text>
</comment>
<evidence type="ECO:0000313" key="3">
    <source>
        <dbReference type="Proteomes" id="UP000596742"/>
    </source>
</evidence>
<dbReference type="Proteomes" id="UP000596742">
    <property type="component" value="Unassembled WGS sequence"/>
</dbReference>
<protein>
    <submittedName>
        <fullName evidence="2">Uncharacterized protein</fullName>
    </submittedName>
</protein>
<dbReference type="AlphaFoldDB" id="A0A8B6CS19"/>
<organism evidence="2 3">
    <name type="scientific">Mytilus galloprovincialis</name>
    <name type="common">Mediterranean mussel</name>
    <dbReference type="NCBI Taxonomy" id="29158"/>
    <lineage>
        <taxon>Eukaryota</taxon>
        <taxon>Metazoa</taxon>
        <taxon>Spiralia</taxon>
        <taxon>Lophotrochozoa</taxon>
        <taxon>Mollusca</taxon>
        <taxon>Bivalvia</taxon>
        <taxon>Autobranchia</taxon>
        <taxon>Pteriomorphia</taxon>
        <taxon>Mytilida</taxon>
        <taxon>Mytiloidea</taxon>
        <taxon>Mytilidae</taxon>
        <taxon>Mytilinae</taxon>
        <taxon>Mytilus</taxon>
    </lineage>
</organism>
<accession>A0A8B6CS19</accession>
<evidence type="ECO:0000313" key="2">
    <source>
        <dbReference type="EMBL" id="VDI08070.1"/>
    </source>
</evidence>
<proteinExistence type="predicted"/>
<feature type="compositionally biased region" description="Polar residues" evidence="1">
    <location>
        <begin position="163"/>
        <end position="182"/>
    </location>
</feature>
<name>A0A8B6CS19_MYTGA</name>